<dbReference type="Proteomes" id="UP000230886">
    <property type="component" value="Unassembled WGS sequence"/>
</dbReference>
<dbReference type="EMBL" id="NOVD01000003">
    <property type="protein sequence ID" value="PCK28244.1"/>
    <property type="molecule type" value="Genomic_DNA"/>
</dbReference>
<comment type="caution">
    <text evidence="8">The sequence shown here is derived from an EMBL/GenBank/DDBJ whole genome shotgun (WGS) entry which is preliminary data.</text>
</comment>
<dbReference type="GO" id="GO:0000160">
    <property type="term" value="P:phosphorelay signal transduction system"/>
    <property type="evidence" value="ECO:0007669"/>
    <property type="project" value="InterPro"/>
</dbReference>
<dbReference type="PANTHER" id="PTHR35807:SF1">
    <property type="entry name" value="TRANSCRIPTIONAL REGULATOR REDD"/>
    <property type="match status" value="1"/>
</dbReference>
<organism evidence="8 9">
    <name type="scientific">Rhodococcus qingshengii</name>
    <dbReference type="NCBI Taxonomy" id="334542"/>
    <lineage>
        <taxon>Bacteria</taxon>
        <taxon>Bacillati</taxon>
        <taxon>Actinomycetota</taxon>
        <taxon>Actinomycetes</taxon>
        <taxon>Mycobacteriales</taxon>
        <taxon>Nocardiaceae</taxon>
        <taxon>Rhodococcus</taxon>
        <taxon>Rhodococcus erythropolis group</taxon>
    </lineage>
</organism>
<dbReference type="Pfam" id="PF03704">
    <property type="entry name" value="BTAD"/>
    <property type="match status" value="1"/>
</dbReference>
<feature type="DNA-binding region" description="OmpR/PhoB-type" evidence="5">
    <location>
        <begin position="1"/>
        <end position="97"/>
    </location>
</feature>
<dbReference type="InterPro" id="IPR051677">
    <property type="entry name" value="AfsR-DnrI-RedD_regulator"/>
</dbReference>
<dbReference type="InterPro" id="IPR041664">
    <property type="entry name" value="AAA_16"/>
</dbReference>
<dbReference type="InterPro" id="IPR016032">
    <property type="entry name" value="Sig_transdc_resp-reg_C-effctor"/>
</dbReference>
<gene>
    <name evidence="8" type="ORF">CHR55_07410</name>
</gene>
<dbReference type="SUPFAM" id="SSF48452">
    <property type="entry name" value="TPR-like"/>
    <property type="match status" value="1"/>
</dbReference>
<dbReference type="InterPro" id="IPR036388">
    <property type="entry name" value="WH-like_DNA-bd_sf"/>
</dbReference>
<dbReference type="RefSeq" id="WP_099697203.1">
    <property type="nucleotide sequence ID" value="NZ_NOVD01000003.1"/>
</dbReference>
<protein>
    <submittedName>
        <fullName evidence="8">Transcriptional regulator</fullName>
    </submittedName>
</protein>
<feature type="compositionally biased region" description="Basic and acidic residues" evidence="6">
    <location>
        <begin position="1122"/>
        <end position="1131"/>
    </location>
</feature>
<dbReference type="SMART" id="SM00862">
    <property type="entry name" value="Trans_reg_C"/>
    <property type="match status" value="1"/>
</dbReference>
<dbReference type="PROSITE" id="PS51755">
    <property type="entry name" value="OMPR_PHOB"/>
    <property type="match status" value="1"/>
</dbReference>
<dbReference type="GO" id="GO:0003677">
    <property type="term" value="F:DNA binding"/>
    <property type="evidence" value="ECO:0007669"/>
    <property type="project" value="UniProtKB-UniRule"/>
</dbReference>
<keyword evidence="3 5" id="KW-0238">DNA-binding</keyword>
<accession>A0A2A5JF77</accession>
<evidence type="ECO:0000259" key="7">
    <source>
        <dbReference type="PROSITE" id="PS51755"/>
    </source>
</evidence>
<feature type="region of interest" description="Disordered" evidence="6">
    <location>
        <begin position="1103"/>
        <end position="1131"/>
    </location>
</feature>
<name>A0A2A5JF77_RHOSG</name>
<dbReference type="Gene3D" id="1.25.40.10">
    <property type="entry name" value="Tetratricopeptide repeat domain"/>
    <property type="match status" value="1"/>
</dbReference>
<dbReference type="Pfam" id="PF13191">
    <property type="entry name" value="AAA_16"/>
    <property type="match status" value="1"/>
</dbReference>
<keyword evidence="4" id="KW-0804">Transcription</keyword>
<dbReference type="Pfam" id="PF00486">
    <property type="entry name" value="Trans_reg_C"/>
    <property type="match status" value="1"/>
</dbReference>
<evidence type="ECO:0000256" key="2">
    <source>
        <dbReference type="ARBA" id="ARBA00023015"/>
    </source>
</evidence>
<comment type="similarity">
    <text evidence="1">Belongs to the AfsR/DnrI/RedD regulatory family.</text>
</comment>
<dbReference type="InterPro" id="IPR001867">
    <property type="entry name" value="OmpR/PhoB-type_DNA-bd"/>
</dbReference>
<dbReference type="CDD" id="cd15831">
    <property type="entry name" value="BTAD"/>
    <property type="match status" value="1"/>
</dbReference>
<dbReference type="InterPro" id="IPR011990">
    <property type="entry name" value="TPR-like_helical_dom_sf"/>
</dbReference>
<sequence length="1131" mass="123005">MIYRLLGPLEVARGPATSDVIDLGPRKQRTVLAVLLLNRGRVVSTDRLIDALWHDDAPASAMASIQAYISNLRRALRVETGTASPIVRQSPGYVLEVAPADVDLSVFLDDAETARQHAENERWQEALTTADRALASVRGQLLDDLNDAHWVEVEAAAFEEVRTECRETRITALLALGRLAPALVEAAQLCGEYPFRDRTCWLRMVALHRAGRSPEALEQFRLHASRLDAELGLEPGGELTALQGAILRHEPGLAAWPRTPGWTGAEQVSVPASPPALAAMPETDSSRLFVGRDAQTIVADKMLDDVRRGSPRWLILTGPAGIGKTRFAEECSSRTTSIRGATVWARCPEDDGTPPWWPIRRLVRELGADADFVLTPPTDIDPDEARFAVYERVRTTIEAAAKDALLTVVIDDIQWADPTSLRCLTYLVGAMTSARVWFVSTLRDSEVGPAVRKFEEAVLHGEGNRTMIVPALAQGEVATLARCVSGDTLDDAEARTLAERTGGNPLFVSEYARLPRNERLGDGIPVAVRSVLGRRLAAVEPAVLHALRVAAVIGDAIEVYTLAAATRLDVDTLADHLDAAADERIIVADSANGGYVFAHGLLRDEVLEAIPTLRRQRIHARVAEVLENSSDPDRLSRRAQHLMSALPLVDPLVVLEACTAAAQDATDRWSSETAAEWWEAAVRAFDLLPVSQQSADDRDDLLVARVEALARAGRGQTVLDVVNAGLLEAVREGRTSAVGRLAGALLRAAGAWPWVSYGTDPGPLLERLAAVEPLVENDRSAHARVLAALAVGSCYHPEAEIPNRWSARALDIARELDDPDVIADALLGRILLFSGVAVHSAESMRLLRELFELPHQQSRVDSVVAHAVASMTEMNLANVDAAVKHVRQGIIGCELLRLPVVRVQLRWMEATLAEWYGDFAQARRQYETARQIHLQTELYTAGSADLAFNTLEWERGALAESDPGVVEPDSWNIAIDAARGERDATSEGIKKWLINRGPQTWTTLGHQTLLARVVADLELVEYADTFIGLLSPHTGCIATVGHVGELGSVAEASARLHALLGHVEQASTLLDQAEKIATGSGGAPTLLRCRLLRAQLREPSAERERELTEVAAESETLGMRGVAERARSTWP</sequence>
<reference evidence="8 9" key="1">
    <citation type="submission" date="2017-07" db="EMBL/GenBank/DDBJ databases">
        <title>Draft sequence of Rhodococcus enclensis 23b-28.</title>
        <authorList>
            <person name="Besaury L."/>
            <person name="Sancelme M."/>
            <person name="Amato P."/>
            <person name="Lallement A."/>
            <person name="Delort A.-M."/>
        </authorList>
    </citation>
    <scope>NUCLEOTIDE SEQUENCE [LARGE SCALE GENOMIC DNA]</scope>
    <source>
        <strain evidence="8 9">23b-28</strain>
    </source>
</reference>
<evidence type="ECO:0000313" key="8">
    <source>
        <dbReference type="EMBL" id="PCK28244.1"/>
    </source>
</evidence>
<dbReference type="SUPFAM" id="SSF46894">
    <property type="entry name" value="C-terminal effector domain of the bipartite response regulators"/>
    <property type="match status" value="1"/>
</dbReference>
<dbReference type="InterPro" id="IPR027417">
    <property type="entry name" value="P-loop_NTPase"/>
</dbReference>
<dbReference type="AlphaFoldDB" id="A0A2A5JF77"/>
<evidence type="ECO:0000256" key="6">
    <source>
        <dbReference type="SAM" id="MobiDB-lite"/>
    </source>
</evidence>
<dbReference type="PANTHER" id="PTHR35807">
    <property type="entry name" value="TRANSCRIPTIONAL REGULATOR REDD-RELATED"/>
    <property type="match status" value="1"/>
</dbReference>
<dbReference type="Gene3D" id="3.40.50.300">
    <property type="entry name" value="P-loop containing nucleotide triphosphate hydrolases"/>
    <property type="match status" value="1"/>
</dbReference>
<evidence type="ECO:0000256" key="3">
    <source>
        <dbReference type="ARBA" id="ARBA00023125"/>
    </source>
</evidence>
<evidence type="ECO:0000313" key="9">
    <source>
        <dbReference type="Proteomes" id="UP000230886"/>
    </source>
</evidence>
<feature type="domain" description="OmpR/PhoB-type" evidence="7">
    <location>
        <begin position="1"/>
        <end position="97"/>
    </location>
</feature>
<dbReference type="SMART" id="SM01043">
    <property type="entry name" value="BTAD"/>
    <property type="match status" value="1"/>
</dbReference>
<proteinExistence type="inferred from homology"/>
<evidence type="ECO:0000256" key="5">
    <source>
        <dbReference type="PROSITE-ProRule" id="PRU01091"/>
    </source>
</evidence>
<dbReference type="GO" id="GO:0006355">
    <property type="term" value="P:regulation of DNA-templated transcription"/>
    <property type="evidence" value="ECO:0007669"/>
    <property type="project" value="InterPro"/>
</dbReference>
<dbReference type="SUPFAM" id="SSF52540">
    <property type="entry name" value="P-loop containing nucleoside triphosphate hydrolases"/>
    <property type="match status" value="1"/>
</dbReference>
<evidence type="ECO:0000256" key="1">
    <source>
        <dbReference type="ARBA" id="ARBA00005820"/>
    </source>
</evidence>
<keyword evidence="2" id="KW-0805">Transcription regulation</keyword>
<dbReference type="InterPro" id="IPR005158">
    <property type="entry name" value="BTAD"/>
</dbReference>
<dbReference type="Gene3D" id="1.10.10.10">
    <property type="entry name" value="Winged helix-like DNA-binding domain superfamily/Winged helix DNA-binding domain"/>
    <property type="match status" value="1"/>
</dbReference>
<evidence type="ECO:0000256" key="4">
    <source>
        <dbReference type="ARBA" id="ARBA00023163"/>
    </source>
</evidence>